<name>A0A1T4SYX1_9HYPH</name>
<dbReference type="InterPro" id="IPR011419">
    <property type="entry name" value="ATP12_ATP_synth-F1-assembly"/>
</dbReference>
<evidence type="ECO:0000256" key="3">
    <source>
        <dbReference type="ARBA" id="ARBA00023186"/>
    </source>
</evidence>
<protein>
    <submittedName>
        <fullName evidence="4">Chaperone required for the assembly of the F1-ATPase</fullName>
    </submittedName>
</protein>
<dbReference type="Proteomes" id="UP000190135">
    <property type="component" value="Unassembled WGS sequence"/>
</dbReference>
<dbReference type="GO" id="GO:0043461">
    <property type="term" value="P:proton-transporting ATP synthase complex assembly"/>
    <property type="evidence" value="ECO:0007669"/>
    <property type="project" value="InterPro"/>
</dbReference>
<gene>
    <name evidence="4" type="ORF">SAMN05428963_11618</name>
</gene>
<dbReference type="STRING" id="1365950.SAMN05428963_11618"/>
<dbReference type="Pfam" id="PF07542">
    <property type="entry name" value="ATP12"/>
    <property type="match status" value="1"/>
</dbReference>
<evidence type="ECO:0000313" key="4">
    <source>
        <dbReference type="EMBL" id="SKA33430.1"/>
    </source>
</evidence>
<reference evidence="4 5" key="1">
    <citation type="submission" date="2017-02" db="EMBL/GenBank/DDBJ databases">
        <authorList>
            <person name="Peterson S.W."/>
        </authorList>
    </citation>
    <scope>NUCLEOTIDE SEQUENCE [LARGE SCALE GENOMIC DNA]</scope>
    <source>
        <strain evidence="4 5">USBA 369</strain>
    </source>
</reference>
<dbReference type="OrthoDB" id="9797825at2"/>
<dbReference type="EMBL" id="FUXL01000016">
    <property type="protein sequence ID" value="SKA33430.1"/>
    <property type="molecule type" value="Genomic_DNA"/>
</dbReference>
<comment type="similarity">
    <text evidence="1">Belongs to the ATP12 family.</text>
</comment>
<sequence>MTGSTARAELPKRFYTKVDVADCPDGFMVLLDGRPINTPARRRLVVPDRHVADTVAAEWTAQSDVVDPATMPMTRLINTAIDGVAHERERVIADACRYIETDLLFYRAGGPERLVARQTERWNPVVKAYEDDLGVRFVLAEGVMHTPQPTFAVDAVRDRLATFTDSFEVAGFHQMTTLTGSALLALAVAEGRITLDEAWALAHLDEDWTIEHWGADEEAIARRARHFEDMRAAAVLHAAARTRRLKSSV</sequence>
<keyword evidence="2" id="KW-0809">Transit peptide</keyword>
<dbReference type="PANTHER" id="PTHR21013:SF10">
    <property type="entry name" value="ATP SYNTHASE MITOCHONDRIAL F1 COMPLEX ASSEMBLY FACTOR 2"/>
    <property type="match status" value="1"/>
</dbReference>
<evidence type="ECO:0000256" key="1">
    <source>
        <dbReference type="ARBA" id="ARBA00008231"/>
    </source>
</evidence>
<accession>A0A1T4SYX1</accession>
<dbReference type="AlphaFoldDB" id="A0A1T4SYX1"/>
<dbReference type="PANTHER" id="PTHR21013">
    <property type="entry name" value="ATP SYNTHASE MITOCHONDRIAL F1 COMPLEX ASSEMBLY FACTOR 2/ATP12 PROTEIN, MITOCHONDRIAL PRECURSOR"/>
    <property type="match status" value="1"/>
</dbReference>
<evidence type="ECO:0000313" key="5">
    <source>
        <dbReference type="Proteomes" id="UP000190135"/>
    </source>
</evidence>
<dbReference type="RefSeq" id="WP_078709896.1">
    <property type="nucleotide sequence ID" value="NZ_FUXL01000016.1"/>
</dbReference>
<dbReference type="InterPro" id="IPR023335">
    <property type="entry name" value="ATP12_ortho_dom_sf"/>
</dbReference>
<keyword evidence="5" id="KW-1185">Reference proteome</keyword>
<proteinExistence type="inferred from homology"/>
<organism evidence="4 5">
    <name type="scientific">Consotaella salsifontis</name>
    <dbReference type="NCBI Taxonomy" id="1365950"/>
    <lineage>
        <taxon>Bacteria</taxon>
        <taxon>Pseudomonadati</taxon>
        <taxon>Pseudomonadota</taxon>
        <taxon>Alphaproteobacteria</taxon>
        <taxon>Hyphomicrobiales</taxon>
        <taxon>Aurantimonadaceae</taxon>
        <taxon>Consotaella</taxon>
    </lineage>
</organism>
<dbReference type="Gene3D" id="3.30.2180.10">
    <property type="entry name" value="ATP12-like"/>
    <property type="match status" value="1"/>
</dbReference>
<dbReference type="Gene3D" id="1.10.3580.10">
    <property type="entry name" value="ATP12 ATPase"/>
    <property type="match status" value="1"/>
</dbReference>
<keyword evidence="3" id="KW-0143">Chaperone</keyword>
<dbReference type="SUPFAM" id="SSF160909">
    <property type="entry name" value="ATP12-like"/>
    <property type="match status" value="1"/>
</dbReference>
<evidence type="ECO:0000256" key="2">
    <source>
        <dbReference type="ARBA" id="ARBA00022946"/>
    </source>
</evidence>
<dbReference type="InterPro" id="IPR042272">
    <property type="entry name" value="ATP12_ATP_synth-F1-assembly_N"/>
</dbReference>